<comment type="caution">
    <text evidence="2">The sequence shown here is derived from an EMBL/GenBank/DDBJ whole genome shotgun (WGS) entry which is preliminary data.</text>
</comment>
<dbReference type="Proteomes" id="UP000481858">
    <property type="component" value="Unassembled WGS sequence"/>
</dbReference>
<dbReference type="OrthoDB" id="10376273at2759"/>
<reference evidence="2 3" key="1">
    <citation type="submission" date="2019-12" db="EMBL/GenBank/DDBJ databases">
        <title>Draft genome sequence of the ascomycete Xylaria multiplex DSM 110363.</title>
        <authorList>
            <person name="Buettner E."/>
            <person name="Kellner H."/>
        </authorList>
    </citation>
    <scope>NUCLEOTIDE SEQUENCE [LARGE SCALE GENOMIC DNA]</scope>
    <source>
        <strain evidence="2 3">DSM 110363</strain>
    </source>
</reference>
<sequence length="510" mass="57521">MESIPPVLPEGQTGQEMLANREGEPGTLNIAHKRSSPPSRSFHAGRRTGDPHAIKRRRTINKRTAKDKRAVENKKVAKDEPCADKQRHGNQDYPPLQNRRNSFVDHDAQIQVRVPKWLRELPKEPLTPTGYPVAGPSVAQLAEWLVTTMADVWLQQAPESTVHEYTQDDAINPDIHGLGQRDPLNLVAYLVGAMDIEEFHCRILRCDTSVVDKIPTLSGRPDSCPHMVQWLGMMASDLFKMFRQYRQTLDVIVEWDVLEREFRKLSPVQQIAAVARAYMRLPEALRCRNCPPKFPGQPSWGSLNRYLEVAVVRFNDYGALKIVCFPLMFSNHNDMGDELRKLADSCTGVDNVSIPGRVDIEVLGDQSIPVGPEDNQTSQGTRHWSYRPIDATDLQATGPLHIDTWYPTNMQEIYELVTLWGVLGILLIPTSQMGQLRATCRLQEVIDLPAKRTQAFPKRPGGHVDILDDGDESYIVKVLRRGFASRPRREAEILHAPSSTASNEVRSQTS</sequence>
<evidence type="ECO:0000256" key="1">
    <source>
        <dbReference type="SAM" id="MobiDB-lite"/>
    </source>
</evidence>
<evidence type="ECO:0000313" key="2">
    <source>
        <dbReference type="EMBL" id="KAF2969196.1"/>
    </source>
</evidence>
<gene>
    <name evidence="2" type="ORF">GQX73_g4448</name>
</gene>
<feature type="compositionally biased region" description="Basic residues" evidence="1">
    <location>
        <begin position="54"/>
        <end position="66"/>
    </location>
</feature>
<accession>A0A7C8N622</accession>
<feature type="region of interest" description="Disordered" evidence="1">
    <location>
        <begin position="490"/>
        <end position="510"/>
    </location>
</feature>
<organism evidence="2 3">
    <name type="scientific">Xylaria multiplex</name>
    <dbReference type="NCBI Taxonomy" id="323545"/>
    <lineage>
        <taxon>Eukaryota</taxon>
        <taxon>Fungi</taxon>
        <taxon>Dikarya</taxon>
        <taxon>Ascomycota</taxon>
        <taxon>Pezizomycotina</taxon>
        <taxon>Sordariomycetes</taxon>
        <taxon>Xylariomycetidae</taxon>
        <taxon>Xylariales</taxon>
        <taxon>Xylariaceae</taxon>
        <taxon>Xylaria</taxon>
    </lineage>
</organism>
<protein>
    <submittedName>
        <fullName evidence="2">Uncharacterized protein</fullName>
    </submittedName>
</protein>
<proteinExistence type="predicted"/>
<feature type="region of interest" description="Disordered" evidence="1">
    <location>
        <begin position="1"/>
        <end position="99"/>
    </location>
</feature>
<evidence type="ECO:0000313" key="3">
    <source>
        <dbReference type="Proteomes" id="UP000481858"/>
    </source>
</evidence>
<feature type="compositionally biased region" description="Polar residues" evidence="1">
    <location>
        <begin position="497"/>
        <end position="510"/>
    </location>
</feature>
<name>A0A7C8N622_9PEZI</name>
<dbReference type="AlphaFoldDB" id="A0A7C8N622"/>
<dbReference type="InParanoid" id="A0A7C8N622"/>
<dbReference type="EMBL" id="WUBL01000040">
    <property type="protein sequence ID" value="KAF2969196.1"/>
    <property type="molecule type" value="Genomic_DNA"/>
</dbReference>
<feature type="compositionally biased region" description="Basic and acidic residues" evidence="1">
    <location>
        <begin position="67"/>
        <end position="90"/>
    </location>
</feature>
<keyword evidence="3" id="KW-1185">Reference proteome</keyword>